<protein>
    <recommendedName>
        <fullName evidence="2">7(1) septoil knot domain-containing protein</fullName>
    </recommendedName>
</protein>
<keyword evidence="1" id="KW-0732">Signal</keyword>
<dbReference type="EMBL" id="DVOG01000007">
    <property type="protein sequence ID" value="HIV03561.1"/>
    <property type="molecule type" value="Genomic_DNA"/>
</dbReference>
<name>A0A9D1NIL9_9BACT</name>
<feature type="non-terminal residue" evidence="3">
    <location>
        <position position="110"/>
    </location>
</feature>
<organism evidence="3 4">
    <name type="scientific">Candidatus Spyradosoma merdigallinarum</name>
    <dbReference type="NCBI Taxonomy" id="2840950"/>
    <lineage>
        <taxon>Bacteria</taxon>
        <taxon>Pseudomonadati</taxon>
        <taxon>Verrucomicrobiota</taxon>
        <taxon>Opitutia</taxon>
        <taxon>Opitutia incertae sedis</taxon>
        <taxon>Candidatus Spyradosoma</taxon>
    </lineage>
</organism>
<comment type="caution">
    <text evidence="3">The sequence shown here is derived from an EMBL/GenBank/DDBJ whole genome shotgun (WGS) entry which is preliminary data.</text>
</comment>
<proteinExistence type="predicted"/>
<dbReference type="Proteomes" id="UP000886812">
    <property type="component" value="Unassembled WGS sequence"/>
</dbReference>
<dbReference type="AlphaFoldDB" id="A0A9D1NIL9"/>
<evidence type="ECO:0000259" key="2">
    <source>
        <dbReference type="Pfam" id="PF19647"/>
    </source>
</evidence>
<feature type="domain" description="7(1) septoil knot" evidence="2">
    <location>
        <begin position="46"/>
        <end position="109"/>
    </location>
</feature>
<feature type="chain" id="PRO_5039701786" description="7(1) septoil knot domain-containing protein" evidence="1">
    <location>
        <begin position="21"/>
        <end position="110"/>
    </location>
</feature>
<evidence type="ECO:0000256" key="1">
    <source>
        <dbReference type="SAM" id="SignalP"/>
    </source>
</evidence>
<accession>A0A9D1NIL9</accession>
<reference evidence="3" key="1">
    <citation type="submission" date="2020-10" db="EMBL/GenBank/DDBJ databases">
        <authorList>
            <person name="Gilroy R."/>
        </authorList>
    </citation>
    <scope>NUCLEOTIDE SEQUENCE</scope>
    <source>
        <strain evidence="3">10669</strain>
    </source>
</reference>
<dbReference type="InterPro" id="IPR046148">
    <property type="entry name" value="Septknot"/>
</dbReference>
<sequence>MKKKILLSLLALVLGVPAVALLSGAVPAQKTSTVRSSFETKKEIAYKLYGRIKIVNSGEDYAVRIASSAPDLDVCLVELSQYADRPGYWMIVENNEDFRVRFVQYAEDIS</sequence>
<evidence type="ECO:0000313" key="4">
    <source>
        <dbReference type="Proteomes" id="UP000886812"/>
    </source>
</evidence>
<evidence type="ECO:0000313" key="3">
    <source>
        <dbReference type="EMBL" id="HIV03561.1"/>
    </source>
</evidence>
<reference evidence="3" key="2">
    <citation type="journal article" date="2021" name="PeerJ">
        <title>Extensive microbial diversity within the chicken gut microbiome revealed by metagenomics and culture.</title>
        <authorList>
            <person name="Gilroy R."/>
            <person name="Ravi A."/>
            <person name="Getino M."/>
            <person name="Pursley I."/>
            <person name="Horton D.L."/>
            <person name="Alikhan N.F."/>
            <person name="Baker D."/>
            <person name="Gharbi K."/>
            <person name="Hall N."/>
            <person name="Watson M."/>
            <person name="Adriaenssens E.M."/>
            <person name="Foster-Nyarko E."/>
            <person name="Jarju S."/>
            <person name="Secka A."/>
            <person name="Antonio M."/>
            <person name="Oren A."/>
            <person name="Chaudhuri R.R."/>
            <person name="La Ragione R."/>
            <person name="Hildebrand F."/>
            <person name="Pallen M.J."/>
        </authorList>
    </citation>
    <scope>NUCLEOTIDE SEQUENCE</scope>
    <source>
        <strain evidence="3">10669</strain>
    </source>
</reference>
<feature type="signal peptide" evidence="1">
    <location>
        <begin position="1"/>
        <end position="20"/>
    </location>
</feature>
<gene>
    <name evidence="3" type="ORF">IAC75_00185</name>
</gene>
<dbReference type="Pfam" id="PF19647">
    <property type="entry name" value="Septknot"/>
    <property type="match status" value="1"/>
</dbReference>